<evidence type="ECO:0000313" key="1">
    <source>
        <dbReference type="EMBL" id="KKN11527.1"/>
    </source>
</evidence>
<sequence length="71" mass="8644">MEITYEFSIFFMEFTKNLNKIVDLYKLKDSMLKDFFKIAKDLTKNPNMFINFLSTLTKKFSHDFNYDTIKH</sequence>
<proteinExistence type="predicted"/>
<comment type="caution">
    <text evidence="1">The sequence shown here is derived from an EMBL/GenBank/DDBJ whole genome shotgun (WGS) entry which is preliminary data.</text>
</comment>
<accession>A0A0F9NHS8</accession>
<dbReference type="EMBL" id="LAZR01004125">
    <property type="protein sequence ID" value="KKN11527.1"/>
    <property type="molecule type" value="Genomic_DNA"/>
</dbReference>
<protein>
    <submittedName>
        <fullName evidence="1">Uncharacterized protein</fullName>
    </submittedName>
</protein>
<gene>
    <name evidence="1" type="ORF">LCGC14_1025530</name>
</gene>
<organism evidence="1">
    <name type="scientific">marine sediment metagenome</name>
    <dbReference type="NCBI Taxonomy" id="412755"/>
    <lineage>
        <taxon>unclassified sequences</taxon>
        <taxon>metagenomes</taxon>
        <taxon>ecological metagenomes</taxon>
    </lineage>
</organism>
<name>A0A0F9NHS8_9ZZZZ</name>
<feature type="non-terminal residue" evidence="1">
    <location>
        <position position="71"/>
    </location>
</feature>
<dbReference type="AlphaFoldDB" id="A0A0F9NHS8"/>
<reference evidence="1" key="1">
    <citation type="journal article" date="2015" name="Nature">
        <title>Complex archaea that bridge the gap between prokaryotes and eukaryotes.</title>
        <authorList>
            <person name="Spang A."/>
            <person name="Saw J.H."/>
            <person name="Jorgensen S.L."/>
            <person name="Zaremba-Niedzwiedzka K."/>
            <person name="Martijn J."/>
            <person name="Lind A.E."/>
            <person name="van Eijk R."/>
            <person name="Schleper C."/>
            <person name="Guy L."/>
            <person name="Ettema T.J."/>
        </authorList>
    </citation>
    <scope>NUCLEOTIDE SEQUENCE</scope>
</reference>